<evidence type="ECO:0000256" key="5">
    <source>
        <dbReference type="SAM" id="MobiDB-lite"/>
    </source>
</evidence>
<dbReference type="Pfam" id="PF00082">
    <property type="entry name" value="Peptidase_S8"/>
    <property type="match status" value="1"/>
</dbReference>
<evidence type="ECO:0000256" key="1">
    <source>
        <dbReference type="ARBA" id="ARBA00011073"/>
    </source>
</evidence>
<dbReference type="Proteomes" id="UP001373714">
    <property type="component" value="Unassembled WGS sequence"/>
</dbReference>
<dbReference type="GO" id="GO:0006508">
    <property type="term" value="P:proteolysis"/>
    <property type="evidence" value="ECO:0007669"/>
    <property type="project" value="UniProtKB-KW"/>
</dbReference>
<feature type="region of interest" description="Disordered" evidence="5">
    <location>
        <begin position="1"/>
        <end position="22"/>
    </location>
</feature>
<dbReference type="SUPFAM" id="SSF48403">
    <property type="entry name" value="Ankyrin repeat"/>
    <property type="match status" value="1"/>
</dbReference>
<evidence type="ECO:0000256" key="2">
    <source>
        <dbReference type="ARBA" id="ARBA00022670"/>
    </source>
</evidence>
<dbReference type="Gene3D" id="3.40.50.200">
    <property type="entry name" value="Peptidase S8/S53 domain"/>
    <property type="match status" value="1"/>
</dbReference>
<keyword evidence="3" id="KW-0720">Serine protease</keyword>
<feature type="region of interest" description="Disordered" evidence="5">
    <location>
        <begin position="873"/>
        <end position="901"/>
    </location>
</feature>
<proteinExistence type="inferred from homology"/>
<feature type="compositionally biased region" description="Basic and acidic residues" evidence="5">
    <location>
        <begin position="331"/>
        <end position="341"/>
    </location>
</feature>
<feature type="compositionally biased region" description="Acidic residues" evidence="5">
    <location>
        <begin position="7"/>
        <end position="18"/>
    </location>
</feature>
<sequence>MARFEEDGGSDNDLDDDFQAQAPDTTLLEKAKNVNFSNKSEAEDFFTVNRGEFAAQDPSQRNIFHEVAETSVPDKSRLRWYLAFLDCLFDNYGSLLKSTAEEGLTPLHSAFNKWNTHFVRRAMANQNIKNIGQIFEMRTSSGENVLCFAIKCCFKGTKDMIERCLPSTLAFENRDVHGNTLLHRLVVKGPPPKASTEEWEILQLSLVKQLISVHREALTSRNKAGNTPFQERLAFLEDKVPGDSIVVYIKEFCMCNLSREDTIEALYRTGEERQIEFDLAGLPNPTIPPGYLKSLSAHLKFESILKYVALPSLSFEMDDGSITKRSSSYGRDTKDMAKESSNHTTARKGRKGRQKGLTNMQIIFDWLRERGVQKIIKVIIVDNGDVAHSDEAIENCLKGFDVEIWNWKRVDLGADVIQYAAGTSVKEISLYSSGNNAVLTGWSGPDGLGCPEKFPKGLENKTRLKRNVDIFTERLKTAFQAQKESQIQTLQQELDALRGQLNKEKSKPDRDPQRILQIQKKLGVQIQAQKILQAKKDIQVYHLLDTGPHSYAGSFATLNSNQESEHAWLKVMEQFAECILGLPDDPKQHIKIAVIDDGVDASLSLFEGKIASGSSFCPYPNSKDLISPYFVPSGTLHGTIMAYLICKICPRVRLYVARLDEGYAVHGKRQITARSAAAAIRWAVKCGVDIISMSWTIDFFENSKPNGDTSTKSSAFPLGDLRNAINDAADKKILMFGAASDQGSDSNICYPAKSENVIAIGAATETGEMCTWVHHGQADFTCPGYQVPFKRGDGTPSSPQNGSSVATAIAAGLAGLILYCDRIASGKEDGRLKSKDGMFDAFCNMSSMAGDRRFPRVSEFFNVERSEVEHWTGYTEEEDMDEGNGNAQPSLSGPTKKKLDDILTNLKKPHKYVWRP</sequence>
<feature type="region of interest" description="Disordered" evidence="5">
    <location>
        <begin position="325"/>
        <end position="354"/>
    </location>
</feature>
<dbReference type="InterPro" id="IPR000209">
    <property type="entry name" value="Peptidase_S8/S53_dom"/>
</dbReference>
<keyword evidence="8" id="KW-1185">Reference proteome</keyword>
<dbReference type="EMBL" id="JAVHNS010000001">
    <property type="protein sequence ID" value="KAK6362730.1"/>
    <property type="molecule type" value="Genomic_DNA"/>
</dbReference>
<feature type="domain" description="Peptidase S8/S53" evidence="6">
    <location>
        <begin position="588"/>
        <end position="818"/>
    </location>
</feature>
<dbReference type="InterPro" id="IPR050131">
    <property type="entry name" value="Peptidase_S8_subtilisin-like"/>
</dbReference>
<keyword evidence="2" id="KW-0645">Protease</keyword>
<evidence type="ECO:0000313" key="7">
    <source>
        <dbReference type="EMBL" id="KAK6362730.1"/>
    </source>
</evidence>
<reference evidence="7 8" key="1">
    <citation type="submission" date="2019-10" db="EMBL/GenBank/DDBJ databases">
        <authorList>
            <person name="Palmer J.M."/>
        </authorList>
    </citation>
    <scope>NUCLEOTIDE SEQUENCE [LARGE SCALE GENOMIC DNA]</scope>
    <source>
        <strain evidence="7 8">TWF730</strain>
    </source>
</reference>
<gene>
    <name evidence="7" type="ORF">TWF730_000186</name>
</gene>
<dbReference type="AlphaFoldDB" id="A0AAV9VMX8"/>
<dbReference type="CDD" id="cd07491">
    <property type="entry name" value="Peptidases_S8_7"/>
    <property type="match status" value="1"/>
</dbReference>
<dbReference type="SUPFAM" id="SSF52743">
    <property type="entry name" value="Subtilisin-like"/>
    <property type="match status" value="1"/>
</dbReference>
<feature type="compositionally biased region" description="Basic residues" evidence="5">
    <location>
        <begin position="345"/>
        <end position="354"/>
    </location>
</feature>
<name>A0AAV9VMX8_9PEZI</name>
<accession>A0AAV9VMX8</accession>
<dbReference type="PANTHER" id="PTHR43806">
    <property type="entry name" value="PEPTIDASE S8"/>
    <property type="match status" value="1"/>
</dbReference>
<dbReference type="InterPro" id="IPR036770">
    <property type="entry name" value="Ankyrin_rpt-contain_sf"/>
</dbReference>
<dbReference type="InterPro" id="IPR036852">
    <property type="entry name" value="Peptidase_S8/S53_dom_sf"/>
</dbReference>
<protein>
    <recommendedName>
        <fullName evidence="6">Peptidase S8/S53 domain-containing protein</fullName>
    </recommendedName>
</protein>
<comment type="caution">
    <text evidence="7">The sequence shown here is derived from an EMBL/GenBank/DDBJ whole genome shotgun (WGS) entry which is preliminary data.</text>
</comment>
<evidence type="ECO:0000256" key="3">
    <source>
        <dbReference type="ARBA" id="ARBA00022825"/>
    </source>
</evidence>
<organism evidence="7 8">
    <name type="scientific">Orbilia blumenaviensis</name>
    <dbReference type="NCBI Taxonomy" id="1796055"/>
    <lineage>
        <taxon>Eukaryota</taxon>
        <taxon>Fungi</taxon>
        <taxon>Dikarya</taxon>
        <taxon>Ascomycota</taxon>
        <taxon>Pezizomycotina</taxon>
        <taxon>Orbiliomycetes</taxon>
        <taxon>Orbiliales</taxon>
        <taxon>Orbiliaceae</taxon>
        <taxon>Orbilia</taxon>
    </lineage>
</organism>
<comment type="similarity">
    <text evidence="1">Belongs to the peptidase S8 family.</text>
</comment>
<feature type="coiled-coil region" evidence="4">
    <location>
        <begin position="480"/>
        <end position="507"/>
    </location>
</feature>
<evidence type="ECO:0000256" key="4">
    <source>
        <dbReference type="SAM" id="Coils"/>
    </source>
</evidence>
<evidence type="ECO:0000259" key="6">
    <source>
        <dbReference type="Pfam" id="PF00082"/>
    </source>
</evidence>
<evidence type="ECO:0000313" key="8">
    <source>
        <dbReference type="Proteomes" id="UP001373714"/>
    </source>
</evidence>
<dbReference type="GO" id="GO:0004252">
    <property type="term" value="F:serine-type endopeptidase activity"/>
    <property type="evidence" value="ECO:0007669"/>
    <property type="project" value="InterPro"/>
</dbReference>
<keyword evidence="4" id="KW-0175">Coiled coil</keyword>
<keyword evidence="3" id="KW-0378">Hydrolase</keyword>
<dbReference type="PANTHER" id="PTHR43806:SF58">
    <property type="entry name" value="ALKALINE PROTEASE 1-RELATED"/>
    <property type="match status" value="1"/>
</dbReference>
<dbReference type="Gene3D" id="1.25.40.20">
    <property type="entry name" value="Ankyrin repeat-containing domain"/>
    <property type="match status" value="1"/>
</dbReference>